<dbReference type="PANTHER" id="PTHR48079">
    <property type="entry name" value="PROTEIN YEEZ"/>
    <property type="match status" value="1"/>
</dbReference>
<evidence type="ECO:0000259" key="2">
    <source>
        <dbReference type="Pfam" id="PF13460"/>
    </source>
</evidence>
<dbReference type="InterPro" id="IPR051783">
    <property type="entry name" value="NAD(P)-dependent_oxidoreduct"/>
</dbReference>
<keyword evidence="4" id="KW-1185">Reference proteome</keyword>
<dbReference type="AlphaFoldDB" id="A0A2S7U3V1"/>
<feature type="transmembrane region" description="Helical" evidence="1">
    <location>
        <begin position="458"/>
        <end position="475"/>
    </location>
</feature>
<accession>A0A2S7U3V1</accession>
<evidence type="ECO:0000313" key="4">
    <source>
        <dbReference type="Proteomes" id="UP000239907"/>
    </source>
</evidence>
<dbReference type="GO" id="GO:0005737">
    <property type="term" value="C:cytoplasm"/>
    <property type="evidence" value="ECO:0007669"/>
    <property type="project" value="TreeGrafter"/>
</dbReference>
<keyword evidence="1" id="KW-0812">Transmembrane</keyword>
<comment type="caution">
    <text evidence="3">The sequence shown here is derived from an EMBL/GenBank/DDBJ whole genome shotgun (WGS) entry which is preliminary data.</text>
</comment>
<dbReference type="SUPFAM" id="SSF51735">
    <property type="entry name" value="NAD(P)-binding Rossmann-fold domains"/>
    <property type="match status" value="1"/>
</dbReference>
<keyword evidence="1" id="KW-0472">Membrane</keyword>
<dbReference type="EMBL" id="MQWA01000001">
    <property type="protein sequence ID" value="PQJ28833.1"/>
    <property type="molecule type" value="Genomic_DNA"/>
</dbReference>
<feature type="domain" description="NAD(P)-binding" evidence="2">
    <location>
        <begin position="7"/>
        <end position="115"/>
    </location>
</feature>
<organism evidence="3 4">
    <name type="scientific">Rubritalea profundi</name>
    <dbReference type="NCBI Taxonomy" id="1658618"/>
    <lineage>
        <taxon>Bacteria</taxon>
        <taxon>Pseudomonadati</taxon>
        <taxon>Verrucomicrobiota</taxon>
        <taxon>Verrucomicrobiia</taxon>
        <taxon>Verrucomicrobiales</taxon>
        <taxon>Rubritaleaceae</taxon>
        <taxon>Rubritalea</taxon>
    </lineage>
</organism>
<protein>
    <submittedName>
        <fullName evidence="3">Epimerase</fullName>
    </submittedName>
</protein>
<gene>
    <name evidence="3" type="ORF">BSZ32_10240</name>
</gene>
<dbReference type="PANTHER" id="PTHR48079:SF6">
    <property type="entry name" value="NAD(P)-BINDING DOMAIN-CONTAINING PROTEIN-RELATED"/>
    <property type="match status" value="1"/>
</dbReference>
<dbReference type="Pfam" id="PF13460">
    <property type="entry name" value="NAD_binding_10"/>
    <property type="match status" value="1"/>
</dbReference>
<keyword evidence="1" id="KW-1133">Transmembrane helix</keyword>
<dbReference type="OrthoDB" id="9774199at2"/>
<dbReference type="RefSeq" id="WP_105043321.1">
    <property type="nucleotide sequence ID" value="NZ_MQWA01000001.1"/>
</dbReference>
<sequence>MRVLVTGANGYIGLRLIPQLLESGYSVIAMVRNKNRFPIQNFESWKLQLVLIEGDFLKPESLPNCDYLPKIDAAYYLLHSMGAGKDFPDQEKSCARNFTEWLSPAHLGQVVYLGGISPHGSTLSEHLESRAEVARILETGNAPLTTLRASIIVGSGSASFEIIRDLVEKLPVMSTPKWTRTKCQPIAIRNVTGYLLGVIDPKLRQHFFNGTFDIGGPQVLTYQTMLEDYAEVRGLRRFIVPVPFLSPRLSAYWLYFMTATSFPLARALVSSLHIETTCEESNIEELIPQQLLGYKESIRLALSVIAQNRVPSVWFNSLASGKVDSRHICNIQIPEHGVLQDLRESSLHTTREEVIAAVWKLGGELGWPSMDWAWRLRGLLDKCVGGSGMRRGRRDPHELSTGDALDFWRVILADEEAGRLILFAEMKLPGEAWLEFSVGPTSIKQRAVFRPRGLFGRIYWICIFPFHLIIFPRMLKQLSYGWKKKNQL</sequence>
<dbReference type="Gene3D" id="3.40.50.720">
    <property type="entry name" value="NAD(P)-binding Rossmann-like Domain"/>
    <property type="match status" value="1"/>
</dbReference>
<reference evidence="3 4" key="1">
    <citation type="submission" date="2016-12" db="EMBL/GenBank/DDBJ databases">
        <title>Study of bacterial adaptation to deep sea.</title>
        <authorList>
            <person name="Song J."/>
            <person name="Yoshizawa S."/>
            <person name="Kogure K."/>
        </authorList>
    </citation>
    <scope>NUCLEOTIDE SEQUENCE [LARGE SCALE GENOMIC DNA]</scope>
    <source>
        <strain evidence="3 4">SAORIC-165</strain>
    </source>
</reference>
<dbReference type="InterPro" id="IPR021295">
    <property type="entry name" value="DUF2867"/>
</dbReference>
<evidence type="ECO:0000256" key="1">
    <source>
        <dbReference type="SAM" id="Phobius"/>
    </source>
</evidence>
<proteinExistence type="predicted"/>
<name>A0A2S7U3V1_9BACT</name>
<dbReference type="Pfam" id="PF11066">
    <property type="entry name" value="DUF2867"/>
    <property type="match status" value="1"/>
</dbReference>
<dbReference type="GO" id="GO:0004029">
    <property type="term" value="F:aldehyde dehydrogenase (NAD+) activity"/>
    <property type="evidence" value="ECO:0007669"/>
    <property type="project" value="TreeGrafter"/>
</dbReference>
<evidence type="ECO:0000313" key="3">
    <source>
        <dbReference type="EMBL" id="PQJ28833.1"/>
    </source>
</evidence>
<dbReference type="InterPro" id="IPR036291">
    <property type="entry name" value="NAD(P)-bd_dom_sf"/>
</dbReference>
<dbReference type="Proteomes" id="UP000239907">
    <property type="component" value="Unassembled WGS sequence"/>
</dbReference>
<dbReference type="InterPro" id="IPR016040">
    <property type="entry name" value="NAD(P)-bd_dom"/>
</dbReference>